<evidence type="ECO:0000256" key="1">
    <source>
        <dbReference type="SAM" id="Phobius"/>
    </source>
</evidence>
<gene>
    <name evidence="2" type="ORF">HMPREF9418_1949</name>
</gene>
<evidence type="ECO:0000313" key="2">
    <source>
        <dbReference type="EMBL" id="EGQ76420.1"/>
    </source>
</evidence>
<feature type="transmembrane region" description="Helical" evidence="1">
    <location>
        <begin position="20"/>
        <end position="40"/>
    </location>
</feature>
<name>A0AA36UIN9_9NEIS</name>
<keyword evidence="1" id="KW-0472">Membrane</keyword>
<organism evidence="2 3">
    <name type="scientific">Neisseria macacae ATCC 33926</name>
    <dbReference type="NCBI Taxonomy" id="997348"/>
    <lineage>
        <taxon>Bacteria</taxon>
        <taxon>Pseudomonadati</taxon>
        <taxon>Pseudomonadota</taxon>
        <taxon>Betaproteobacteria</taxon>
        <taxon>Neisseriales</taxon>
        <taxon>Neisseriaceae</taxon>
        <taxon>Neisseria</taxon>
    </lineage>
</organism>
<reference evidence="2 3" key="1">
    <citation type="submission" date="2011-05" db="EMBL/GenBank/DDBJ databases">
        <authorList>
            <person name="Muzny D."/>
            <person name="Qin X."/>
            <person name="Deng J."/>
            <person name="Jiang H."/>
            <person name="Liu Y."/>
            <person name="Qu J."/>
            <person name="Song X.-Z."/>
            <person name="Zhang L."/>
            <person name="Thornton R."/>
            <person name="Coyle M."/>
            <person name="Francisco L."/>
            <person name="Jackson L."/>
            <person name="Javaid M."/>
            <person name="Korchina V."/>
            <person name="Kovar C."/>
            <person name="Mata R."/>
            <person name="Mathew T."/>
            <person name="Ngo R."/>
            <person name="Nguyen L."/>
            <person name="Nguyen N."/>
            <person name="Okwuonu G."/>
            <person name="Ongeri F."/>
            <person name="Pham C."/>
            <person name="Simmons D."/>
            <person name="Wilczek-Boney K."/>
            <person name="Hale W."/>
            <person name="Jakkamsetti A."/>
            <person name="Pham P."/>
            <person name="Ruth R."/>
            <person name="San Lucas F."/>
            <person name="Warren J."/>
            <person name="Zhang J."/>
            <person name="Zhao Z."/>
            <person name="Zhou C."/>
            <person name="Zhu D."/>
            <person name="Lee S."/>
            <person name="Bess C."/>
            <person name="Blankenburg K."/>
            <person name="Forbes L."/>
            <person name="Fu Q."/>
            <person name="Gubbala S."/>
            <person name="Hirani K."/>
            <person name="Jayaseelan J.C."/>
            <person name="Lara F."/>
            <person name="Munidasa M."/>
            <person name="Palculict T."/>
            <person name="Patil S."/>
            <person name="Pu L.-L."/>
            <person name="Saada N."/>
            <person name="Tang L."/>
            <person name="Weissenberger G."/>
            <person name="Zhu Y."/>
            <person name="Hemphill L."/>
            <person name="Shang Y."/>
            <person name="Youmans B."/>
            <person name="Ayvaz T."/>
            <person name="Ross M."/>
            <person name="Santibanez J."/>
            <person name="Aqrawi P."/>
            <person name="Gross S."/>
            <person name="Joshi V."/>
            <person name="Fowler G."/>
            <person name="Nazareth L."/>
            <person name="Reid J."/>
            <person name="Worley K."/>
            <person name="Petrosino J."/>
            <person name="Highlander S."/>
            <person name="Gibbs R."/>
        </authorList>
    </citation>
    <scope>NUCLEOTIDE SEQUENCE [LARGE SCALE GENOMIC DNA]</scope>
    <source>
        <strain evidence="2 3">ATCC 33926</strain>
    </source>
</reference>
<proteinExistence type="predicted"/>
<accession>A0AA36UIN9</accession>
<comment type="caution">
    <text evidence="2">The sequence shown here is derived from an EMBL/GenBank/DDBJ whole genome shotgun (WGS) entry which is preliminary data.</text>
</comment>
<keyword evidence="1" id="KW-1133">Transmembrane helix</keyword>
<dbReference type="EMBL" id="AFQE01000094">
    <property type="protein sequence ID" value="EGQ76420.1"/>
    <property type="molecule type" value="Genomic_DNA"/>
</dbReference>
<dbReference type="AlphaFoldDB" id="A0AA36UIN9"/>
<protein>
    <submittedName>
        <fullName evidence="2">Uncharacterized protein</fullName>
    </submittedName>
</protein>
<evidence type="ECO:0000313" key="3">
    <source>
        <dbReference type="Proteomes" id="UP000004982"/>
    </source>
</evidence>
<keyword evidence="1" id="KW-0812">Transmembrane</keyword>
<dbReference type="Proteomes" id="UP000004982">
    <property type="component" value="Unassembled WGS sequence"/>
</dbReference>
<sequence>MYGLVQGEYCKKGRLKTIFLGFQTTSVLFISRLFGAIRYIEPK</sequence>